<name>A0A2Z7CG46_9LAMI</name>
<proteinExistence type="predicted"/>
<dbReference type="AlphaFoldDB" id="A0A2Z7CG46"/>
<evidence type="ECO:0000313" key="1">
    <source>
        <dbReference type="EMBL" id="KZV45878.1"/>
    </source>
</evidence>
<reference evidence="1 2" key="1">
    <citation type="journal article" date="2015" name="Proc. Natl. Acad. Sci. U.S.A.">
        <title>The resurrection genome of Boea hygrometrica: A blueprint for survival of dehydration.</title>
        <authorList>
            <person name="Xiao L."/>
            <person name="Yang G."/>
            <person name="Zhang L."/>
            <person name="Yang X."/>
            <person name="Zhao S."/>
            <person name="Ji Z."/>
            <person name="Zhou Q."/>
            <person name="Hu M."/>
            <person name="Wang Y."/>
            <person name="Chen M."/>
            <person name="Xu Y."/>
            <person name="Jin H."/>
            <person name="Xiao X."/>
            <person name="Hu G."/>
            <person name="Bao F."/>
            <person name="Hu Y."/>
            <person name="Wan P."/>
            <person name="Li L."/>
            <person name="Deng X."/>
            <person name="Kuang T."/>
            <person name="Xiang C."/>
            <person name="Zhu J.K."/>
            <person name="Oliver M.J."/>
            <person name="He Y."/>
        </authorList>
    </citation>
    <scope>NUCLEOTIDE SEQUENCE [LARGE SCALE GENOMIC DNA]</scope>
    <source>
        <strain evidence="2">cv. XS01</strain>
    </source>
</reference>
<dbReference type="EMBL" id="KQ995763">
    <property type="protein sequence ID" value="KZV45878.1"/>
    <property type="molecule type" value="Genomic_DNA"/>
</dbReference>
<sequence length="94" mass="10755">MQMQFVLGDTLVTWQGSSSHRNMSTTITTDAPPPELRQLLESYGSLFDEPQDLPPSRGFSHKILLEQERIPLLCDLIVIPICKRMKLKSNVRRC</sequence>
<evidence type="ECO:0000313" key="2">
    <source>
        <dbReference type="Proteomes" id="UP000250235"/>
    </source>
</evidence>
<accession>A0A2Z7CG46</accession>
<keyword evidence="2" id="KW-1185">Reference proteome</keyword>
<organism evidence="1 2">
    <name type="scientific">Dorcoceras hygrometricum</name>
    <dbReference type="NCBI Taxonomy" id="472368"/>
    <lineage>
        <taxon>Eukaryota</taxon>
        <taxon>Viridiplantae</taxon>
        <taxon>Streptophyta</taxon>
        <taxon>Embryophyta</taxon>
        <taxon>Tracheophyta</taxon>
        <taxon>Spermatophyta</taxon>
        <taxon>Magnoliopsida</taxon>
        <taxon>eudicotyledons</taxon>
        <taxon>Gunneridae</taxon>
        <taxon>Pentapetalae</taxon>
        <taxon>asterids</taxon>
        <taxon>lamiids</taxon>
        <taxon>Lamiales</taxon>
        <taxon>Gesneriaceae</taxon>
        <taxon>Didymocarpoideae</taxon>
        <taxon>Trichosporeae</taxon>
        <taxon>Loxocarpinae</taxon>
        <taxon>Dorcoceras</taxon>
    </lineage>
</organism>
<dbReference type="Proteomes" id="UP000250235">
    <property type="component" value="Unassembled WGS sequence"/>
</dbReference>
<protein>
    <submittedName>
        <fullName evidence="1">Uncharacterized protein</fullName>
    </submittedName>
</protein>
<gene>
    <name evidence="1" type="ORF">F511_35546</name>
</gene>